<keyword evidence="1" id="KW-0472">Membrane</keyword>
<keyword evidence="1" id="KW-1133">Transmembrane helix</keyword>
<evidence type="ECO:0000313" key="2">
    <source>
        <dbReference type="EMBL" id="RDB15055.1"/>
    </source>
</evidence>
<gene>
    <name evidence="2" type="ORF">Hypma_005449</name>
</gene>
<sequence length="159" mass="17775">MGTTICSCRSRHPGKQHARNPFQQLAYENRAACCDAQTTSIHRLQFSSQWSLYAPSSHHGQTQLHCPSGRRQYAATCDGENAERAGNGDVPSSDIISRLFLWTLLLSYAYGFEVWGCTSWIWRYGRSKDSKNSAPFLADADYFRSGGTVSTSRRPTDAL</sequence>
<evidence type="ECO:0000313" key="3">
    <source>
        <dbReference type="Proteomes" id="UP000076154"/>
    </source>
</evidence>
<dbReference type="InParanoid" id="A0A369J3U3"/>
<organism evidence="2 3">
    <name type="scientific">Hypsizygus marmoreus</name>
    <name type="common">White beech mushroom</name>
    <name type="synonym">Agaricus marmoreus</name>
    <dbReference type="NCBI Taxonomy" id="39966"/>
    <lineage>
        <taxon>Eukaryota</taxon>
        <taxon>Fungi</taxon>
        <taxon>Dikarya</taxon>
        <taxon>Basidiomycota</taxon>
        <taxon>Agaricomycotina</taxon>
        <taxon>Agaricomycetes</taxon>
        <taxon>Agaricomycetidae</taxon>
        <taxon>Agaricales</taxon>
        <taxon>Tricholomatineae</taxon>
        <taxon>Lyophyllaceae</taxon>
        <taxon>Hypsizygus</taxon>
    </lineage>
</organism>
<name>A0A369J3U3_HYPMA</name>
<feature type="transmembrane region" description="Helical" evidence="1">
    <location>
        <begin position="99"/>
        <end position="122"/>
    </location>
</feature>
<evidence type="ECO:0000256" key="1">
    <source>
        <dbReference type="SAM" id="Phobius"/>
    </source>
</evidence>
<proteinExistence type="predicted"/>
<keyword evidence="3" id="KW-1185">Reference proteome</keyword>
<reference evidence="2" key="1">
    <citation type="submission" date="2018-04" db="EMBL/GenBank/DDBJ databases">
        <title>Whole genome sequencing of Hypsizygus marmoreus.</title>
        <authorList>
            <person name="Choi I.-G."/>
            <person name="Min B."/>
            <person name="Kim J.-G."/>
            <person name="Kim S."/>
            <person name="Oh Y.-L."/>
            <person name="Kong W.-S."/>
            <person name="Park H."/>
            <person name="Jeong J."/>
            <person name="Song E.-S."/>
        </authorList>
    </citation>
    <scope>NUCLEOTIDE SEQUENCE [LARGE SCALE GENOMIC DNA]</scope>
    <source>
        <strain evidence="2">51987-8</strain>
    </source>
</reference>
<keyword evidence="1" id="KW-0812">Transmembrane</keyword>
<comment type="caution">
    <text evidence="2">The sequence shown here is derived from an EMBL/GenBank/DDBJ whole genome shotgun (WGS) entry which is preliminary data.</text>
</comment>
<dbReference type="AlphaFoldDB" id="A0A369J3U3"/>
<accession>A0A369J3U3</accession>
<dbReference type="Proteomes" id="UP000076154">
    <property type="component" value="Unassembled WGS sequence"/>
</dbReference>
<dbReference type="EMBL" id="LUEZ02000223">
    <property type="protein sequence ID" value="RDB15055.1"/>
    <property type="molecule type" value="Genomic_DNA"/>
</dbReference>
<protein>
    <submittedName>
        <fullName evidence="2">Uncharacterized protein</fullName>
    </submittedName>
</protein>